<accession>A0A7J7PCI6</accession>
<evidence type="ECO:0000313" key="5">
    <source>
        <dbReference type="Proteomes" id="UP000541444"/>
    </source>
</evidence>
<keyword evidence="1" id="KW-0175">Coiled coil</keyword>
<dbReference type="GO" id="GO:0010073">
    <property type="term" value="P:meristem maintenance"/>
    <property type="evidence" value="ECO:0007669"/>
    <property type="project" value="InterPro"/>
</dbReference>
<gene>
    <name evidence="4" type="ORF">GIB67_040918</name>
</gene>
<protein>
    <recommendedName>
        <fullName evidence="3">Aminotransferase-like plant mobile domain-containing protein</fullName>
    </recommendedName>
</protein>
<feature type="region of interest" description="Disordered" evidence="2">
    <location>
        <begin position="1"/>
        <end position="29"/>
    </location>
</feature>
<sequence>MPEGEPHPSTMPGFRRTKNPGHAVTCSRSGRKKKIVEFEDVQPQSIPNPTQENFPRKCIIQLPDGVSHIYYTGKELTVPYDDTWSILSNAKQLRPNIAFSHIKSGNVSIAHLRTYLTIAADREYDITIPHTFIFFMMRHLRFQTANGTIPLGYHAAVADLDSAAQYDWGSAILASLYHGLDTAVTTGGAITGFFQLLTYWFYVYCGVGHPIVKEDVKYHIDHRTIETFTWKPWLESEVSEIEDALNAKLLSRKGMPLKVPNGNCEYYLGDRCWRQLEGEAHIPLDPSLSMSPHISPAALHEMRQVRFLDCEQFVVGEERETYASYWTEQTSEVGHMLTDSKGMGNIDLFGPTALKAGIILVVVMSASVHSASQDISLPGEAEWLDLGTEELWHLTHGMRRLVLTESARDEQRFKELEDELAIAHRQIDSIDHQLYVDDLQLRRGCDVREVPLPPGGGARTRQRGSVRQTREGGTNRRGWGTGDDSE</sequence>
<reference evidence="4 5" key="1">
    <citation type="journal article" date="2020" name="IScience">
        <title>Genome Sequencing of the Endangered Kingdonia uniflora (Circaeasteraceae, Ranunculales) Reveals Potential Mechanisms of Evolutionary Specialization.</title>
        <authorList>
            <person name="Sun Y."/>
            <person name="Deng T."/>
            <person name="Zhang A."/>
            <person name="Moore M.J."/>
            <person name="Landis J.B."/>
            <person name="Lin N."/>
            <person name="Zhang H."/>
            <person name="Zhang X."/>
            <person name="Huang J."/>
            <person name="Zhang X."/>
            <person name="Sun H."/>
            <person name="Wang H."/>
        </authorList>
    </citation>
    <scope>NUCLEOTIDE SEQUENCE [LARGE SCALE GENOMIC DNA]</scope>
    <source>
        <strain evidence="4">TB1705</strain>
        <tissue evidence="4">Leaf</tissue>
    </source>
</reference>
<evidence type="ECO:0000259" key="3">
    <source>
        <dbReference type="Pfam" id="PF10536"/>
    </source>
</evidence>
<dbReference type="Pfam" id="PF10536">
    <property type="entry name" value="PMD"/>
    <property type="match status" value="1"/>
</dbReference>
<feature type="domain" description="Aminotransferase-like plant mobile" evidence="3">
    <location>
        <begin position="86"/>
        <end position="211"/>
    </location>
</feature>
<dbReference type="InterPro" id="IPR044824">
    <property type="entry name" value="MAIN-like"/>
</dbReference>
<dbReference type="EMBL" id="JACGCM010000006">
    <property type="protein sequence ID" value="KAF6177020.1"/>
    <property type="molecule type" value="Genomic_DNA"/>
</dbReference>
<proteinExistence type="predicted"/>
<evidence type="ECO:0000313" key="4">
    <source>
        <dbReference type="EMBL" id="KAF6177020.1"/>
    </source>
</evidence>
<evidence type="ECO:0000256" key="2">
    <source>
        <dbReference type="SAM" id="MobiDB-lite"/>
    </source>
</evidence>
<dbReference type="AlphaFoldDB" id="A0A7J7PCI6"/>
<comment type="caution">
    <text evidence="4">The sequence shown here is derived from an EMBL/GenBank/DDBJ whole genome shotgun (WGS) entry which is preliminary data.</text>
</comment>
<dbReference type="PANTHER" id="PTHR46033">
    <property type="entry name" value="PROTEIN MAIN-LIKE 2"/>
    <property type="match status" value="1"/>
</dbReference>
<evidence type="ECO:0000256" key="1">
    <source>
        <dbReference type="SAM" id="Coils"/>
    </source>
</evidence>
<dbReference type="PANTHER" id="PTHR46033:SF8">
    <property type="entry name" value="PROTEIN MAINTENANCE OF MERISTEMS-LIKE"/>
    <property type="match status" value="1"/>
</dbReference>
<keyword evidence="5" id="KW-1185">Reference proteome</keyword>
<feature type="region of interest" description="Disordered" evidence="2">
    <location>
        <begin position="447"/>
        <end position="486"/>
    </location>
</feature>
<name>A0A7J7PCI6_9MAGN</name>
<dbReference type="InterPro" id="IPR019557">
    <property type="entry name" value="AminoTfrase-like_pln_mobile"/>
</dbReference>
<feature type="coiled-coil region" evidence="1">
    <location>
        <begin position="406"/>
        <end position="433"/>
    </location>
</feature>
<dbReference type="Proteomes" id="UP000541444">
    <property type="component" value="Unassembled WGS sequence"/>
</dbReference>
<organism evidence="4 5">
    <name type="scientific">Kingdonia uniflora</name>
    <dbReference type="NCBI Taxonomy" id="39325"/>
    <lineage>
        <taxon>Eukaryota</taxon>
        <taxon>Viridiplantae</taxon>
        <taxon>Streptophyta</taxon>
        <taxon>Embryophyta</taxon>
        <taxon>Tracheophyta</taxon>
        <taxon>Spermatophyta</taxon>
        <taxon>Magnoliopsida</taxon>
        <taxon>Ranunculales</taxon>
        <taxon>Circaeasteraceae</taxon>
        <taxon>Kingdonia</taxon>
    </lineage>
</organism>